<comment type="caution">
    <text evidence="1">The sequence shown here is derived from an EMBL/GenBank/DDBJ whole genome shotgun (WGS) entry which is preliminary data.</text>
</comment>
<evidence type="ECO:0000313" key="2">
    <source>
        <dbReference type="Proteomes" id="UP000306319"/>
    </source>
</evidence>
<evidence type="ECO:0000313" key="1">
    <source>
        <dbReference type="EMBL" id="TGY78624.1"/>
    </source>
</evidence>
<proteinExistence type="predicted"/>
<dbReference type="EMBL" id="SRYB01000012">
    <property type="protein sequence ID" value="TGY78624.1"/>
    <property type="molecule type" value="Genomic_DNA"/>
</dbReference>
<name>A0AC61RGE4_9BACT</name>
<dbReference type="Proteomes" id="UP000306319">
    <property type="component" value="Unassembled WGS sequence"/>
</dbReference>
<keyword evidence="2" id="KW-1185">Reference proteome</keyword>
<organism evidence="1 2">
    <name type="scientific">Lepagella muris</name>
    <dbReference type="NCBI Taxonomy" id="3032870"/>
    <lineage>
        <taxon>Bacteria</taxon>
        <taxon>Pseudomonadati</taxon>
        <taxon>Bacteroidota</taxon>
        <taxon>Bacteroidia</taxon>
        <taxon>Bacteroidales</taxon>
        <taxon>Muribaculaceae</taxon>
        <taxon>Lepagella</taxon>
    </lineage>
</organism>
<accession>A0AC61RGE4</accession>
<sequence length="364" mass="39732">MNRAARLENALTLLRRLISTPSPSREESATADIWEAWLRENGADSVERQHNNVFVVAPGFNPSRPTLMLNSHHDTVRPSASYTRDPYSPDIEGDRLYGLGSNDAGASGVALASTFLELKDNPDLPVNLILAITAAEEVMGENGMRAFLPYLAERGLTPDMVLVGEPTGMQPAIAERGLLVFDGVAPGKSGHAARNEGENAIYRAMEDIDLLRRFTTPKVSETLGPIKVSVTVINAGTQHNVVPDSCSYVVDVRTTDAYSNEETVELLRKAVRWSRLTPRSTRVHASVIPSDHPLVESAVALGRTPFVSPTTSDMALMHGIHSLKMGPGESSRSHTADEYVLISEIEEALDIYPRLIMQLNINKD</sequence>
<protein>
    <submittedName>
        <fullName evidence="1">M20/M25/M40 family metallo-hydrolase</fullName>
    </submittedName>
</protein>
<reference evidence="1" key="1">
    <citation type="submission" date="2019-04" db="EMBL/GenBank/DDBJ databases">
        <title>Microbes associate with the intestines of laboratory mice.</title>
        <authorList>
            <person name="Navarre W."/>
            <person name="Wong E."/>
            <person name="Huang K."/>
            <person name="Tropini C."/>
            <person name="Ng K."/>
            <person name="Yu B."/>
        </authorList>
    </citation>
    <scope>NUCLEOTIDE SEQUENCE</scope>
    <source>
        <strain evidence="1">NM04_E33</strain>
    </source>
</reference>
<gene>
    <name evidence="1" type="ORF">E5331_09910</name>
</gene>